<evidence type="ECO:0000313" key="1">
    <source>
        <dbReference type="EMBL" id="VGO15844.1"/>
    </source>
</evidence>
<gene>
    <name evidence="1" type="ORF">PDESU_04431</name>
</gene>
<name>A0A6C2U8X5_PONDE</name>
<dbReference type="PROSITE" id="PS51257">
    <property type="entry name" value="PROKAR_LIPOPROTEIN"/>
    <property type="match status" value="1"/>
</dbReference>
<protein>
    <submittedName>
        <fullName evidence="1">Uncharacterized protein</fullName>
    </submittedName>
</protein>
<dbReference type="AlphaFoldDB" id="A0A6C2U8X5"/>
<proteinExistence type="predicted"/>
<dbReference type="EMBL" id="CAAHFG010000003">
    <property type="protein sequence ID" value="VGO15844.1"/>
    <property type="molecule type" value="Genomic_DNA"/>
</dbReference>
<accession>A0A6C2U8X5</accession>
<reference evidence="1 2" key="1">
    <citation type="submission" date="2019-04" db="EMBL/GenBank/DDBJ databases">
        <authorList>
            <person name="Van Vliet M D."/>
        </authorList>
    </citation>
    <scope>NUCLEOTIDE SEQUENCE [LARGE SCALE GENOMIC DNA]</scope>
    <source>
        <strain evidence="1 2">F1</strain>
    </source>
</reference>
<dbReference type="RefSeq" id="WP_136081410.1">
    <property type="nucleotide sequence ID" value="NZ_CAAHFG010000003.1"/>
</dbReference>
<organism evidence="1 2">
    <name type="scientific">Pontiella desulfatans</name>
    <dbReference type="NCBI Taxonomy" id="2750659"/>
    <lineage>
        <taxon>Bacteria</taxon>
        <taxon>Pseudomonadati</taxon>
        <taxon>Kiritimatiellota</taxon>
        <taxon>Kiritimatiellia</taxon>
        <taxon>Kiritimatiellales</taxon>
        <taxon>Pontiellaceae</taxon>
        <taxon>Pontiella</taxon>
    </lineage>
</organism>
<keyword evidence="2" id="KW-1185">Reference proteome</keyword>
<sequence>MKALVMTTMAAAVVLIAGCEYEEPLVKEHTIAIDQALIGLWEPVPRKGVHEDEDDRMMVLRYSGTEYLIHHPMGQNSIYYRGYPIKLGGVACVQLEAIGTGEGDVEEADKNHLFHVARYAITNGVLDVRLLNEDVVSNNLKTTEELRKVFIENSGNIELFDDDPGLFRKR</sequence>
<dbReference type="Proteomes" id="UP000366872">
    <property type="component" value="Unassembled WGS sequence"/>
</dbReference>
<evidence type="ECO:0000313" key="2">
    <source>
        <dbReference type="Proteomes" id="UP000366872"/>
    </source>
</evidence>